<proteinExistence type="predicted"/>
<accession>A0ACB7I838</accession>
<keyword evidence="2" id="KW-1185">Reference proteome</keyword>
<gene>
    <name evidence="1" type="ORF">MANES_02G220690v8</name>
</gene>
<name>A0ACB7I838_MANES</name>
<dbReference type="EMBL" id="CM004388">
    <property type="protein sequence ID" value="KAG8661219.1"/>
    <property type="molecule type" value="Genomic_DNA"/>
</dbReference>
<comment type="caution">
    <text evidence="1">The sequence shown here is derived from an EMBL/GenBank/DDBJ whole genome shotgun (WGS) entry which is preliminary data.</text>
</comment>
<protein>
    <submittedName>
        <fullName evidence="1">Uncharacterized protein</fullName>
    </submittedName>
</protein>
<organism evidence="1 2">
    <name type="scientific">Manihot esculenta</name>
    <name type="common">Cassava</name>
    <name type="synonym">Jatropha manihot</name>
    <dbReference type="NCBI Taxonomy" id="3983"/>
    <lineage>
        <taxon>Eukaryota</taxon>
        <taxon>Viridiplantae</taxon>
        <taxon>Streptophyta</taxon>
        <taxon>Embryophyta</taxon>
        <taxon>Tracheophyta</taxon>
        <taxon>Spermatophyta</taxon>
        <taxon>Magnoliopsida</taxon>
        <taxon>eudicotyledons</taxon>
        <taxon>Gunneridae</taxon>
        <taxon>Pentapetalae</taxon>
        <taxon>rosids</taxon>
        <taxon>fabids</taxon>
        <taxon>Malpighiales</taxon>
        <taxon>Euphorbiaceae</taxon>
        <taxon>Crotonoideae</taxon>
        <taxon>Manihoteae</taxon>
        <taxon>Manihot</taxon>
    </lineage>
</organism>
<reference evidence="2" key="1">
    <citation type="journal article" date="2016" name="Nat. Biotechnol.">
        <title>Sequencing wild and cultivated cassava and related species reveals extensive interspecific hybridization and genetic diversity.</title>
        <authorList>
            <person name="Bredeson J.V."/>
            <person name="Lyons J.B."/>
            <person name="Prochnik S.E."/>
            <person name="Wu G.A."/>
            <person name="Ha C.M."/>
            <person name="Edsinger-Gonzales E."/>
            <person name="Grimwood J."/>
            <person name="Schmutz J."/>
            <person name="Rabbi I.Y."/>
            <person name="Egesi C."/>
            <person name="Nauluvula P."/>
            <person name="Lebot V."/>
            <person name="Ndunguru J."/>
            <person name="Mkamilo G."/>
            <person name="Bart R.S."/>
            <person name="Setter T.L."/>
            <person name="Gleadow R.M."/>
            <person name="Kulakow P."/>
            <person name="Ferguson M.E."/>
            <person name="Rounsley S."/>
            <person name="Rokhsar D.S."/>
        </authorList>
    </citation>
    <scope>NUCLEOTIDE SEQUENCE [LARGE SCALE GENOMIC DNA]</scope>
    <source>
        <strain evidence="2">cv. AM560-2</strain>
    </source>
</reference>
<evidence type="ECO:0000313" key="2">
    <source>
        <dbReference type="Proteomes" id="UP000091857"/>
    </source>
</evidence>
<evidence type="ECO:0000313" key="1">
    <source>
        <dbReference type="EMBL" id="KAG8661219.1"/>
    </source>
</evidence>
<dbReference type="Proteomes" id="UP000091857">
    <property type="component" value="Chromosome 2"/>
</dbReference>
<sequence length="169" mass="19177">MNLRKCVTYQAWYGTCMISLGLCFQYFVGCNLLFLSKLWIASCIKAFNPEPVLPPISGRPEQVEKVLKTRYHDAMTKLQPQGNELDLLIVILPDNNGSLYGDLKRICETDLGLVSQCCLTKHVFRMSKQYLANVALKINVKVGGRNTVLVDAISRRIPLVSDRPTYFWC</sequence>